<dbReference type="InParanoid" id="A7S9S9"/>
<dbReference type="AlphaFoldDB" id="A7S9S9"/>
<keyword evidence="1" id="KW-1133">Transmembrane helix</keyword>
<keyword evidence="1" id="KW-0472">Membrane</keyword>
<evidence type="ECO:0000256" key="1">
    <source>
        <dbReference type="SAM" id="Phobius"/>
    </source>
</evidence>
<dbReference type="InterPro" id="IPR010281">
    <property type="entry name" value="DUF885"/>
</dbReference>
<gene>
    <name evidence="2" type="ORF">NEMVEDRAFT_v1g208975</name>
</gene>
<dbReference type="OMA" id="MQRFGML"/>
<dbReference type="Pfam" id="PF05960">
    <property type="entry name" value="DUF885"/>
    <property type="match status" value="1"/>
</dbReference>
<protein>
    <recommendedName>
        <fullName evidence="4">DUF885 domain-containing protein</fullName>
    </recommendedName>
</protein>
<accession>A7S9S9</accession>
<evidence type="ECO:0008006" key="4">
    <source>
        <dbReference type="Google" id="ProtNLM"/>
    </source>
</evidence>
<evidence type="ECO:0000313" key="2">
    <source>
        <dbReference type="EMBL" id="EDO39532.1"/>
    </source>
</evidence>
<organism evidence="2 3">
    <name type="scientific">Nematostella vectensis</name>
    <name type="common">Starlet sea anemone</name>
    <dbReference type="NCBI Taxonomy" id="45351"/>
    <lineage>
        <taxon>Eukaryota</taxon>
        <taxon>Metazoa</taxon>
        <taxon>Cnidaria</taxon>
        <taxon>Anthozoa</taxon>
        <taxon>Hexacorallia</taxon>
        <taxon>Actiniaria</taxon>
        <taxon>Edwardsiidae</taxon>
        <taxon>Nematostella</taxon>
    </lineage>
</organism>
<dbReference type="HOGENOM" id="CLU_019486_0_0_1"/>
<dbReference type="Proteomes" id="UP000001593">
    <property type="component" value="Unassembled WGS sequence"/>
</dbReference>
<name>A7S9S9_NEMVE</name>
<dbReference type="PANTHER" id="PTHR33361:SF2">
    <property type="entry name" value="DUF885 DOMAIN-CONTAINING PROTEIN"/>
    <property type="match status" value="1"/>
</dbReference>
<feature type="transmembrane region" description="Helical" evidence="1">
    <location>
        <begin position="12"/>
        <end position="34"/>
    </location>
</feature>
<proteinExistence type="predicted"/>
<dbReference type="PhylomeDB" id="A7S9S9"/>
<dbReference type="EMBL" id="DS469605">
    <property type="protein sequence ID" value="EDO39532.1"/>
    <property type="molecule type" value="Genomic_DNA"/>
</dbReference>
<dbReference type="PANTHER" id="PTHR33361">
    <property type="entry name" value="GLR0591 PROTEIN"/>
    <property type="match status" value="1"/>
</dbReference>
<dbReference type="eggNOG" id="ENOG502QUES">
    <property type="taxonomic scope" value="Eukaryota"/>
</dbReference>
<reference evidence="2 3" key="1">
    <citation type="journal article" date="2007" name="Science">
        <title>Sea anemone genome reveals ancestral eumetazoan gene repertoire and genomic organization.</title>
        <authorList>
            <person name="Putnam N.H."/>
            <person name="Srivastava M."/>
            <person name="Hellsten U."/>
            <person name="Dirks B."/>
            <person name="Chapman J."/>
            <person name="Salamov A."/>
            <person name="Terry A."/>
            <person name="Shapiro H."/>
            <person name="Lindquist E."/>
            <person name="Kapitonov V.V."/>
            <person name="Jurka J."/>
            <person name="Genikhovich G."/>
            <person name="Grigoriev I.V."/>
            <person name="Lucas S.M."/>
            <person name="Steele R.E."/>
            <person name="Finnerty J.R."/>
            <person name="Technau U."/>
            <person name="Martindale M.Q."/>
            <person name="Rokhsar D.S."/>
        </authorList>
    </citation>
    <scope>NUCLEOTIDE SEQUENCE [LARGE SCALE GENOMIC DNA]</scope>
    <source>
        <strain evidence="3">CH2 X CH6</strain>
    </source>
</reference>
<sequence>MENKGNVSRRYVIIAGAVLIVALVVLIVGIVLIVKSSNANNCTEKGKVIESPFCELSEEGKRIGLEEFIKRVQKTYYNLHPFNVIFDPDVNLNRLRVEYSAFDITPRLIKQRTDASWELLDELNNKSIRSEELKPRERKAIQQLKHYLKHVFGTVYDSNFYSGEWMLGPDLFCYRHICYLGYSLYGVLMNLKPKSLEDMEIILQKLKTHEAAVEHYIENMKMGVRKGMVRSVGQCEAGINSIKRRFLKISKYNESGVLLEWFAKPVVSPSYYSNITKRMNEEWKRAHMGMNVSESVKQYFVDYIGKPIAVAVALEVTGESDNATAVAKFREILNSTESYFNDPIPANESDANAHRLCSDIKGAQKYCPVRWDAIQQWFREARKVMSMLDPKTVEMFYFTGPKHTTPNCPIDMSPDLNPSSGAQSYDSSGKSCLNSAKYNIPFFLGRMGPKFSEWSVNAHESRPGHHLQVQGKIEHFQDTCGGSIGWLNSETYYTAFTEGWGLYAENPLIAEDTDTYKDNPMQRFGMLKWQLWRAIRLIVDTGLHYKGFSRAEALKYFDEKAWDGTDLAEKEVTRYQSDPGQATAYMIGQLDIKKSRQYAIEQLGDAFDLKDFHYQVLKQGSSPLAYLSDHIKRYVACRKDPKKVGCDAVLLPPKKSSSSQEENVVKKRLPFPIARPHKRHYI</sequence>
<keyword evidence="3" id="KW-1185">Reference proteome</keyword>
<keyword evidence="1" id="KW-0812">Transmembrane</keyword>
<evidence type="ECO:0000313" key="3">
    <source>
        <dbReference type="Proteomes" id="UP000001593"/>
    </source>
</evidence>